<evidence type="ECO:0000256" key="1">
    <source>
        <dbReference type="ARBA" id="ARBA00009437"/>
    </source>
</evidence>
<dbReference type="SUPFAM" id="SSF53850">
    <property type="entry name" value="Periplasmic binding protein-like II"/>
    <property type="match status" value="1"/>
</dbReference>
<dbReference type="SUPFAM" id="SSF46785">
    <property type="entry name" value="Winged helix' DNA-binding domain"/>
    <property type="match status" value="1"/>
</dbReference>
<comment type="similarity">
    <text evidence="1">Belongs to the LysR transcriptional regulatory family.</text>
</comment>
<name>A0ABU6JAX4_9BURK</name>
<accession>A0ABU6JAX4</accession>
<dbReference type="InterPro" id="IPR005119">
    <property type="entry name" value="LysR_subst-bd"/>
</dbReference>
<sequence>MARLDVNRSGEMEIFVRAVELGSFTAVGLDYQMTPSAVSKLIARLESRLGTRLLNRSTRALQLTPEGTLFYERSLQVLAQLEDAERCVSTSAEPKGRIRVNANVPFGEHFLLPLVPQFLLHYPQVTLDLVLQDQVIDLLGERTEVAVRAGPLKDSRLVARKLGETRMMIVGAPSYLARQGMPRKPADLETHNRLGFNYSRASPGWPLQDKSGPVSFMPNGNARVSDGQALRRLAVGGLGLVRLAKFQVKDDIAAGRLVPVLERYNPGDAEEVHAVYIGHGGNLPSRVRVFLDFLAANVRFP</sequence>
<keyword evidence="4" id="KW-0804">Transcription</keyword>
<keyword evidence="7" id="KW-1185">Reference proteome</keyword>
<protein>
    <submittedName>
        <fullName evidence="6">LysR family transcriptional regulator</fullName>
    </submittedName>
</protein>
<dbReference type="PANTHER" id="PTHR30537:SF71">
    <property type="entry name" value="TRANSCRIPTIONAL REGULATORY PROTEIN"/>
    <property type="match status" value="1"/>
</dbReference>
<dbReference type="Pfam" id="PF00126">
    <property type="entry name" value="HTH_1"/>
    <property type="match status" value="1"/>
</dbReference>
<dbReference type="Pfam" id="PF03466">
    <property type="entry name" value="LysR_substrate"/>
    <property type="match status" value="1"/>
</dbReference>
<comment type="caution">
    <text evidence="6">The sequence shown here is derived from an EMBL/GenBank/DDBJ whole genome shotgun (WGS) entry which is preliminary data.</text>
</comment>
<organism evidence="6 7">
    <name type="scientific">Noviherbaspirillum album</name>
    <dbReference type="NCBI Taxonomy" id="3080276"/>
    <lineage>
        <taxon>Bacteria</taxon>
        <taxon>Pseudomonadati</taxon>
        <taxon>Pseudomonadota</taxon>
        <taxon>Betaproteobacteria</taxon>
        <taxon>Burkholderiales</taxon>
        <taxon>Oxalobacteraceae</taxon>
        <taxon>Noviherbaspirillum</taxon>
    </lineage>
</organism>
<evidence type="ECO:0000256" key="3">
    <source>
        <dbReference type="ARBA" id="ARBA00023125"/>
    </source>
</evidence>
<evidence type="ECO:0000313" key="6">
    <source>
        <dbReference type="EMBL" id="MEC4720799.1"/>
    </source>
</evidence>
<dbReference type="Gene3D" id="3.40.190.290">
    <property type="match status" value="1"/>
</dbReference>
<keyword evidence="2" id="KW-0805">Transcription regulation</keyword>
<dbReference type="RefSeq" id="WP_326507513.1">
    <property type="nucleotide sequence ID" value="NZ_JAWIIV010000013.1"/>
</dbReference>
<feature type="domain" description="HTH lysR-type" evidence="5">
    <location>
        <begin position="12"/>
        <end position="64"/>
    </location>
</feature>
<reference evidence="6 7" key="1">
    <citation type="submission" date="2023-10" db="EMBL/GenBank/DDBJ databases">
        <title>Noviherbaspirillum sp. CPCC 100848 genome assembly.</title>
        <authorList>
            <person name="Li X.Y."/>
            <person name="Fang X.M."/>
        </authorList>
    </citation>
    <scope>NUCLEOTIDE SEQUENCE [LARGE SCALE GENOMIC DNA]</scope>
    <source>
        <strain evidence="6 7">CPCC 100848</strain>
    </source>
</reference>
<dbReference type="InterPro" id="IPR036390">
    <property type="entry name" value="WH_DNA-bd_sf"/>
</dbReference>
<dbReference type="PROSITE" id="PS50931">
    <property type="entry name" value="HTH_LYSR"/>
    <property type="match status" value="1"/>
</dbReference>
<evidence type="ECO:0000256" key="4">
    <source>
        <dbReference type="ARBA" id="ARBA00023163"/>
    </source>
</evidence>
<dbReference type="EMBL" id="JAWIIV010000013">
    <property type="protein sequence ID" value="MEC4720799.1"/>
    <property type="molecule type" value="Genomic_DNA"/>
</dbReference>
<dbReference type="Proteomes" id="UP001352263">
    <property type="component" value="Unassembled WGS sequence"/>
</dbReference>
<keyword evidence="3" id="KW-0238">DNA-binding</keyword>
<dbReference type="InterPro" id="IPR036388">
    <property type="entry name" value="WH-like_DNA-bd_sf"/>
</dbReference>
<evidence type="ECO:0000259" key="5">
    <source>
        <dbReference type="PROSITE" id="PS50931"/>
    </source>
</evidence>
<gene>
    <name evidence="6" type="ORF">RY831_16665</name>
</gene>
<dbReference type="PANTHER" id="PTHR30537">
    <property type="entry name" value="HTH-TYPE TRANSCRIPTIONAL REGULATOR"/>
    <property type="match status" value="1"/>
</dbReference>
<evidence type="ECO:0000256" key="2">
    <source>
        <dbReference type="ARBA" id="ARBA00023015"/>
    </source>
</evidence>
<dbReference type="InterPro" id="IPR058163">
    <property type="entry name" value="LysR-type_TF_proteobact-type"/>
</dbReference>
<dbReference type="InterPro" id="IPR000847">
    <property type="entry name" value="LysR_HTH_N"/>
</dbReference>
<proteinExistence type="inferred from homology"/>
<evidence type="ECO:0000313" key="7">
    <source>
        <dbReference type="Proteomes" id="UP001352263"/>
    </source>
</evidence>
<dbReference type="Gene3D" id="1.10.10.10">
    <property type="entry name" value="Winged helix-like DNA-binding domain superfamily/Winged helix DNA-binding domain"/>
    <property type="match status" value="1"/>
</dbReference>